<name>A0A4T9TDZ9_9ACTN</name>
<accession>A0A4T9TDZ9</accession>
<keyword evidence="1" id="KW-1133">Transmembrane helix</keyword>
<protein>
    <submittedName>
        <fullName evidence="2">Molybdenum cofactor biosynthesis enzyme</fullName>
    </submittedName>
</protein>
<dbReference type="OrthoDB" id="3188104at2"/>
<feature type="transmembrane region" description="Helical" evidence="1">
    <location>
        <begin position="71"/>
        <end position="100"/>
    </location>
</feature>
<gene>
    <name evidence="2" type="ORF">E5982_05560</name>
</gene>
<dbReference type="RefSeq" id="WP_136845738.1">
    <property type="nucleotide sequence ID" value="NZ_SSTM01000003.1"/>
</dbReference>
<sequence length="713" mass="74171">MAREDDEEGGPMGLFQDEEGFTTTGIAVAILLAIALLFSSAHLYEVNSCTAEIQEVADASALAASSVTAEFMVAVALCDAVVLSLSLASLLCSGVGLLALCVPGGQSLGGTLVDAGGTVLRGRNNFAEKVAEGLNRLQEALPFLCALNAAAVASANNGSSNRYLAVAVPAPFEGKPITVGAAAAGDAYAEAVRENADGLAQRAALAEAAANDANEARKRGFMADCGANPEYCQYQRAETLGCLPADQNPLYHSADTWSFSVALQRAQRYYAYRAAHEAAADGSVEQQANAALRRIFYRFGSQQLQEGYVRDTDEGFSAYFPLLFSKTAELRESDLYQQLLFPVTEAEGAAVMHAFEGCPQAAGWGQKGSVAQLEAGGYETCPSCNFKASDLGDVASASSRIDNGFEYHYRLVAQAAKDYQQAREAMAPALGAAKDTFSSLLDGLKEALAEIAGFRLEAQPPGATGCVAFVANLATGPMPSHFANPFSSTEAQLGLRVAVSGALLQEDPATDNGTVVNSLLDRIDTPGAVAGAGKMALDCWSALLSAYGTGQEALLDGLEEMLSGVPLANGSGLGTWARGKLQGALEAAGLQPARLSAVKPVLASAGTVTKGDSGEFSRGFQQLRQQALRGSSPTGTVLDGLLPVVRETAFDALDRAGEKVTVATFKVPVLDVEVPITIALPPSVAEGARSWVDGALEALRSLANGASHERVWQ</sequence>
<keyword evidence="3" id="KW-1185">Reference proteome</keyword>
<feature type="transmembrane region" description="Helical" evidence="1">
    <location>
        <begin position="20"/>
        <end position="38"/>
    </location>
</feature>
<proteinExistence type="predicted"/>
<evidence type="ECO:0000313" key="2">
    <source>
        <dbReference type="EMBL" id="TJW10742.1"/>
    </source>
</evidence>
<keyword evidence="1" id="KW-0472">Membrane</keyword>
<keyword evidence="1" id="KW-0812">Transmembrane</keyword>
<reference evidence="2 3" key="1">
    <citation type="submission" date="2019-04" db="EMBL/GenBank/DDBJ databases">
        <title>Microbes associate with the intestines of laboratory mice.</title>
        <authorList>
            <person name="Navarre W."/>
            <person name="Wong E."/>
            <person name="Huang K.C."/>
            <person name="Tropini C."/>
            <person name="Ng K."/>
            <person name="Yu B."/>
        </authorList>
    </citation>
    <scope>NUCLEOTIDE SEQUENCE [LARGE SCALE GENOMIC DNA]</scope>
    <source>
        <strain evidence="2 3">NM48_B13</strain>
    </source>
</reference>
<comment type="caution">
    <text evidence="2">The sequence shown here is derived from an EMBL/GenBank/DDBJ whole genome shotgun (WGS) entry which is preliminary data.</text>
</comment>
<evidence type="ECO:0000256" key="1">
    <source>
        <dbReference type="SAM" id="Phobius"/>
    </source>
</evidence>
<organism evidence="2 3">
    <name type="scientific">Parvibacter caecicola</name>
    <dbReference type="NCBI Taxonomy" id="747645"/>
    <lineage>
        <taxon>Bacteria</taxon>
        <taxon>Bacillati</taxon>
        <taxon>Actinomycetota</taxon>
        <taxon>Coriobacteriia</taxon>
        <taxon>Coriobacteriales</taxon>
        <taxon>Coriobacteriaceae</taxon>
        <taxon>Parvibacter</taxon>
    </lineage>
</organism>
<dbReference type="Proteomes" id="UP000309454">
    <property type="component" value="Unassembled WGS sequence"/>
</dbReference>
<dbReference type="AlphaFoldDB" id="A0A4T9TDZ9"/>
<evidence type="ECO:0000313" key="3">
    <source>
        <dbReference type="Proteomes" id="UP000309454"/>
    </source>
</evidence>
<dbReference type="EMBL" id="SSTM01000003">
    <property type="protein sequence ID" value="TJW10742.1"/>
    <property type="molecule type" value="Genomic_DNA"/>
</dbReference>